<dbReference type="Proteomes" id="UP000314294">
    <property type="component" value="Unassembled WGS sequence"/>
</dbReference>
<reference evidence="1 2" key="1">
    <citation type="submission" date="2019-03" db="EMBL/GenBank/DDBJ databases">
        <title>First draft genome of Liparis tanakae, snailfish: a comprehensive survey of snailfish specific genes.</title>
        <authorList>
            <person name="Kim W."/>
            <person name="Song I."/>
            <person name="Jeong J.-H."/>
            <person name="Kim D."/>
            <person name="Kim S."/>
            <person name="Ryu S."/>
            <person name="Song J.Y."/>
            <person name="Lee S.K."/>
        </authorList>
    </citation>
    <scope>NUCLEOTIDE SEQUENCE [LARGE SCALE GENOMIC DNA]</scope>
    <source>
        <tissue evidence="1">Muscle</tissue>
    </source>
</reference>
<evidence type="ECO:0000313" key="1">
    <source>
        <dbReference type="EMBL" id="TNN49537.1"/>
    </source>
</evidence>
<comment type="caution">
    <text evidence="1">The sequence shown here is derived from an EMBL/GenBank/DDBJ whole genome shotgun (WGS) entry which is preliminary data.</text>
</comment>
<protein>
    <submittedName>
        <fullName evidence="1">Uncharacterized protein</fullName>
    </submittedName>
</protein>
<dbReference type="AlphaFoldDB" id="A0A4Z2G7J3"/>
<evidence type="ECO:0000313" key="2">
    <source>
        <dbReference type="Proteomes" id="UP000314294"/>
    </source>
</evidence>
<gene>
    <name evidence="1" type="ORF">EYF80_040268</name>
</gene>
<sequence length="96" mass="10600">MLWLACRSTVTVNIRSAGAPAVTLISLQLMEQLVELLPPAFFCALTSRQNCMLEIADLMQLAPKASQLGERRHRSTAKTTLEEISLHEFEAICASL</sequence>
<proteinExistence type="predicted"/>
<dbReference type="EMBL" id="SRLO01000652">
    <property type="protein sequence ID" value="TNN49537.1"/>
    <property type="molecule type" value="Genomic_DNA"/>
</dbReference>
<name>A0A4Z2G7J3_9TELE</name>
<organism evidence="1 2">
    <name type="scientific">Liparis tanakae</name>
    <name type="common">Tanaka's snailfish</name>
    <dbReference type="NCBI Taxonomy" id="230148"/>
    <lineage>
        <taxon>Eukaryota</taxon>
        <taxon>Metazoa</taxon>
        <taxon>Chordata</taxon>
        <taxon>Craniata</taxon>
        <taxon>Vertebrata</taxon>
        <taxon>Euteleostomi</taxon>
        <taxon>Actinopterygii</taxon>
        <taxon>Neopterygii</taxon>
        <taxon>Teleostei</taxon>
        <taxon>Neoteleostei</taxon>
        <taxon>Acanthomorphata</taxon>
        <taxon>Eupercaria</taxon>
        <taxon>Perciformes</taxon>
        <taxon>Cottioidei</taxon>
        <taxon>Cottales</taxon>
        <taxon>Liparidae</taxon>
        <taxon>Liparis</taxon>
    </lineage>
</organism>
<accession>A0A4Z2G7J3</accession>
<keyword evidence="2" id="KW-1185">Reference proteome</keyword>